<dbReference type="PATRIC" id="fig|681645.3.peg.2140"/>
<sequence>MYSHGFSHYIGLEFARLIVFDDTSTIRNYISLVTERLAVTDFLHMLHDTQGLLASVGLIGLTLIIFAETGILLGFFLPGDSLLFAAGMLANGDKPLAPLWVVCLTVGIAAFVGNEVGYFVGKKVGPAVMNSWAGRKIGIERLHSAEEFFIRRGAAAVFLGRFIPIVRTLVPVLAGMNKMNYKKFSLINLAGAIVWGMGVPVLGYLLGGIPFVRNNIEVLLLTVIFVSVIPVLIEFLRGRKNQVKTIASAKPAEYPQV</sequence>
<dbReference type="PANTHER" id="PTHR30353:SF0">
    <property type="entry name" value="TRANSMEMBRANE PROTEIN"/>
    <property type="match status" value="1"/>
</dbReference>
<evidence type="ECO:0000256" key="7">
    <source>
        <dbReference type="RuleBase" id="RU367016"/>
    </source>
</evidence>
<reference evidence="9 10" key="1">
    <citation type="journal article" date="2011" name="J. Bacteriol.">
        <title>Complete genome sequence of Corynebacterium pseudotuberculosis I19, a strain isolated from a cow in Israel with bovine mastitis.</title>
        <authorList>
            <consortium name="Consortium: Rede Paraense de Genomica e Proteomica (RPGP)"/>
            <person name="Silva A."/>
            <person name="Schneider M.P."/>
            <person name="Cerdeira L."/>
            <person name="Barbosa M.S."/>
            <person name="Ramos R.T."/>
            <person name="Carneiro A.R."/>
            <person name="Santos R."/>
            <person name="Lima M."/>
            <person name="D'Afonseca V."/>
            <person name="Almeida S.S."/>
            <person name="Santos A.R."/>
            <person name="Soares S.C."/>
            <person name="Pinto A.C."/>
            <person name="Ali A."/>
            <person name="Dorella F.A."/>
            <person name="Rocha F."/>
            <person name="de Abreu V.A."/>
            <person name="Trost E."/>
            <person name="Tauch A."/>
            <person name="Shpigel N."/>
            <person name="Miyoshi A."/>
            <person name="Azevedo V."/>
        </authorList>
    </citation>
    <scope>NUCLEOTIDE SEQUENCE [LARGE SCALE GENOMIC DNA]</scope>
    <source>
        <strain evidence="9 10">C231</strain>
    </source>
</reference>
<feature type="transmembrane region" description="Helical" evidence="7">
    <location>
        <begin position="218"/>
        <end position="236"/>
    </location>
</feature>
<keyword evidence="3 7" id="KW-1003">Cell membrane</keyword>
<evidence type="ECO:0000259" key="8">
    <source>
        <dbReference type="Pfam" id="PF09335"/>
    </source>
</evidence>
<accession>D9QDA0</accession>
<feature type="transmembrane region" description="Helical" evidence="7">
    <location>
        <begin position="52"/>
        <end position="77"/>
    </location>
</feature>
<name>D9QDA0_CORP2</name>
<evidence type="ECO:0000256" key="5">
    <source>
        <dbReference type="ARBA" id="ARBA00022989"/>
    </source>
</evidence>
<evidence type="ECO:0000256" key="4">
    <source>
        <dbReference type="ARBA" id="ARBA00022692"/>
    </source>
</evidence>
<comment type="subcellular location">
    <subcellularLocation>
        <location evidence="1 7">Cell membrane</location>
        <topology evidence="1 7">Multi-pass membrane protein</topology>
    </subcellularLocation>
</comment>
<keyword evidence="10" id="KW-1185">Reference proteome</keyword>
<protein>
    <submittedName>
        <fullName evidence="9">DedA family protein</fullName>
    </submittedName>
</protein>
<dbReference type="AlphaFoldDB" id="D9QDA0"/>
<dbReference type="KEGG" id="cpq:CPC231_10315"/>
<dbReference type="EMBL" id="CP001829">
    <property type="protein sequence ID" value="ADL11485.1"/>
    <property type="molecule type" value="Genomic_DNA"/>
</dbReference>
<evidence type="ECO:0000313" key="10">
    <source>
        <dbReference type="Proteomes" id="UP000000276"/>
    </source>
</evidence>
<dbReference type="OrthoDB" id="9813426at2"/>
<feature type="transmembrane region" description="Helical" evidence="7">
    <location>
        <begin position="97"/>
        <end position="120"/>
    </location>
</feature>
<keyword evidence="5 7" id="KW-1133">Transmembrane helix</keyword>
<keyword evidence="4 7" id="KW-0812">Transmembrane</keyword>
<dbReference type="Pfam" id="PF09335">
    <property type="entry name" value="VTT_dom"/>
    <property type="match status" value="1"/>
</dbReference>
<dbReference type="eggNOG" id="COG0586">
    <property type="taxonomic scope" value="Bacteria"/>
</dbReference>
<keyword evidence="6 7" id="KW-0472">Membrane</keyword>
<dbReference type="STRING" id="681645.CpC231_2036"/>
<dbReference type="InterPro" id="IPR032818">
    <property type="entry name" value="DedA-like"/>
</dbReference>
<evidence type="ECO:0000256" key="6">
    <source>
        <dbReference type="ARBA" id="ARBA00023136"/>
    </source>
</evidence>
<dbReference type="HOGENOM" id="CLU_044208_6_0_11"/>
<reference evidence="9 10" key="2">
    <citation type="journal article" date="2011" name="PLoS ONE">
        <title>Evidence for reductive genome evolution and lateral acquisition of virulence functions in two Corynebacterium pseudotuberculosis strains.</title>
        <authorList>
            <person name="Ruiz J.C."/>
            <person name="D'Afonseca V."/>
            <person name="Silva A."/>
            <person name="Ali A."/>
            <person name="Pinto A.C."/>
            <person name="Santos A.R."/>
            <person name="Rocha A.A."/>
            <person name="Lopes D.O."/>
            <person name="Dorella F.A."/>
            <person name="Pacheco L.G."/>
            <person name="Costa M.P."/>
            <person name="Turk M.Z."/>
            <person name="Seyffert N."/>
            <person name="Moraes P.M."/>
            <person name="Soares S.C."/>
            <person name="Almeida S.S."/>
            <person name="Castro T.L."/>
            <person name="Abreu V.A."/>
            <person name="Trost E."/>
            <person name="Baumbach J."/>
            <person name="Tauch A."/>
            <person name="Schneider M.P."/>
            <person name="McCulloch J."/>
            <person name="Cerdeira L.T."/>
            <person name="Ramos R.T."/>
            <person name="Zerlotini A."/>
            <person name="Dominitini A."/>
            <person name="Resende D.M."/>
            <person name="Coser E.M."/>
            <person name="Oliveira L.M."/>
            <person name="Pedrosa A.L."/>
            <person name="Vieira C.U."/>
            <person name="Guimaraes C.T."/>
            <person name="Bartholomeu D.C."/>
            <person name="Oliveira D.M."/>
            <person name="Santos F.R."/>
            <person name="Rabelo E.M."/>
            <person name="Lobo F.P."/>
            <person name="Franco G.R."/>
            <person name="Costa A.F."/>
            <person name="Castro I.M."/>
            <person name="Dias S.R."/>
            <person name="Ferro J.A."/>
            <person name="Ortega J.M."/>
            <person name="Paiva L.V."/>
            <person name="Goulart L.R."/>
            <person name="Almeida J.F."/>
            <person name="Ferro M.I."/>
            <person name="Carneiro N.P."/>
            <person name="Falcao P.R."/>
            <person name="Grynberg P."/>
            <person name="Teixeira S.M."/>
            <person name="Brommonschenkel S."/>
            <person name="Oliveira S.C."/>
            <person name="Meyer R."/>
            <person name="Moore R.J."/>
            <person name="Miyoshi A."/>
            <person name="Oliveira G.C."/>
            <person name="Azevedo V."/>
        </authorList>
    </citation>
    <scope>NUCLEOTIDE SEQUENCE [LARGE SCALE GENOMIC DNA]</scope>
    <source>
        <strain evidence="9 10">C231</strain>
    </source>
</reference>
<gene>
    <name evidence="9" type="ORF">CPC231_10315</name>
</gene>
<dbReference type="GO" id="GO:0005886">
    <property type="term" value="C:plasma membrane"/>
    <property type="evidence" value="ECO:0007669"/>
    <property type="project" value="UniProtKB-SubCell"/>
</dbReference>
<comment type="similarity">
    <text evidence="2 7">Belongs to the DedA family.</text>
</comment>
<dbReference type="PANTHER" id="PTHR30353">
    <property type="entry name" value="INNER MEMBRANE PROTEIN DEDA-RELATED"/>
    <property type="match status" value="1"/>
</dbReference>
<dbReference type="InterPro" id="IPR032816">
    <property type="entry name" value="VTT_dom"/>
</dbReference>
<evidence type="ECO:0000313" key="9">
    <source>
        <dbReference type="EMBL" id="ADL11485.1"/>
    </source>
</evidence>
<organism evidence="9 10">
    <name type="scientific">Corynebacterium pseudotuberculosis (strain C231)</name>
    <dbReference type="NCBI Taxonomy" id="681645"/>
    <lineage>
        <taxon>Bacteria</taxon>
        <taxon>Bacillati</taxon>
        <taxon>Actinomycetota</taxon>
        <taxon>Actinomycetes</taxon>
        <taxon>Mycobacteriales</taxon>
        <taxon>Corynebacteriaceae</taxon>
        <taxon>Corynebacterium</taxon>
    </lineage>
</organism>
<evidence type="ECO:0000256" key="1">
    <source>
        <dbReference type="ARBA" id="ARBA00004651"/>
    </source>
</evidence>
<feature type="domain" description="VTT" evidence="8">
    <location>
        <begin position="77"/>
        <end position="204"/>
    </location>
</feature>
<evidence type="ECO:0000256" key="2">
    <source>
        <dbReference type="ARBA" id="ARBA00010792"/>
    </source>
</evidence>
<dbReference type="Proteomes" id="UP000000276">
    <property type="component" value="Chromosome"/>
</dbReference>
<proteinExistence type="inferred from homology"/>
<evidence type="ECO:0000256" key="3">
    <source>
        <dbReference type="ARBA" id="ARBA00022475"/>
    </source>
</evidence>
<feature type="transmembrane region" description="Helical" evidence="7">
    <location>
        <begin position="186"/>
        <end position="206"/>
    </location>
</feature>